<dbReference type="EMBL" id="PEYU01000072">
    <property type="protein sequence ID" value="PIS22203.1"/>
    <property type="molecule type" value="Genomic_DNA"/>
</dbReference>
<dbReference type="InterPro" id="IPR012902">
    <property type="entry name" value="N_methyl_site"/>
</dbReference>
<comment type="caution">
    <text evidence="1">The sequence shown here is derived from an EMBL/GenBank/DDBJ whole genome shotgun (WGS) entry which is preliminary data.</text>
</comment>
<proteinExistence type="predicted"/>
<evidence type="ECO:0000313" key="2">
    <source>
        <dbReference type="Proteomes" id="UP000231252"/>
    </source>
</evidence>
<dbReference type="Pfam" id="PF07963">
    <property type="entry name" value="N_methyl"/>
    <property type="match status" value="1"/>
</dbReference>
<accession>A0A2H0XBA0</accession>
<organism evidence="1 2">
    <name type="scientific">candidate division WWE3 bacterium CG08_land_8_20_14_0_20_41_10</name>
    <dbReference type="NCBI Taxonomy" id="1975085"/>
    <lineage>
        <taxon>Bacteria</taxon>
        <taxon>Katanobacteria</taxon>
    </lineage>
</organism>
<dbReference type="NCBIfam" id="TIGR02532">
    <property type="entry name" value="IV_pilin_GFxxxE"/>
    <property type="match status" value="1"/>
</dbReference>
<reference evidence="2" key="1">
    <citation type="submission" date="2017-09" db="EMBL/GenBank/DDBJ databases">
        <title>Depth-based differentiation of microbial function through sediment-hosted aquifers and enrichment of novel symbionts in the deep terrestrial subsurface.</title>
        <authorList>
            <person name="Probst A.J."/>
            <person name="Ladd B."/>
            <person name="Jarett J.K."/>
            <person name="Geller-Mcgrath D.E."/>
            <person name="Sieber C.M.K."/>
            <person name="Emerson J.B."/>
            <person name="Anantharaman K."/>
            <person name="Thomas B.C."/>
            <person name="Malmstrom R."/>
            <person name="Stieglmeier M."/>
            <person name="Klingl A."/>
            <person name="Woyke T."/>
            <person name="Ryan C.M."/>
            <person name="Banfield J.F."/>
        </authorList>
    </citation>
    <scope>NUCLEOTIDE SEQUENCE [LARGE SCALE GENOMIC DNA]</scope>
</reference>
<name>A0A2H0XBA0_UNCKA</name>
<protein>
    <submittedName>
        <fullName evidence="1">Uncharacterized protein</fullName>
    </submittedName>
</protein>
<sequence length="24" mass="2554">MSNKVFASIKGFTLVEVLIAVGVM</sequence>
<gene>
    <name evidence="1" type="ORF">COT50_03240</name>
</gene>
<dbReference type="AlphaFoldDB" id="A0A2H0XBA0"/>
<dbReference type="Proteomes" id="UP000231252">
    <property type="component" value="Unassembled WGS sequence"/>
</dbReference>
<evidence type="ECO:0000313" key="1">
    <source>
        <dbReference type="EMBL" id="PIS22203.1"/>
    </source>
</evidence>
<feature type="non-terminal residue" evidence="1">
    <location>
        <position position="24"/>
    </location>
</feature>